<dbReference type="RefSeq" id="WP_185004628.1">
    <property type="nucleotide sequence ID" value="NZ_BAAAUI010000052.1"/>
</dbReference>
<organism evidence="1 2">
    <name type="scientific">Crossiella cryophila</name>
    <dbReference type="NCBI Taxonomy" id="43355"/>
    <lineage>
        <taxon>Bacteria</taxon>
        <taxon>Bacillati</taxon>
        <taxon>Actinomycetota</taxon>
        <taxon>Actinomycetes</taxon>
        <taxon>Pseudonocardiales</taxon>
        <taxon>Pseudonocardiaceae</taxon>
        <taxon>Crossiella</taxon>
    </lineage>
</organism>
<sequence length="66" mass="7455">MLGRLESGWWVVELGEPHFRSARHVAAFMGRSHAFLGNTVLPISEEEFQRLAAPRPDEPRAGNLTR</sequence>
<proteinExistence type="predicted"/>
<dbReference type="EMBL" id="JACHMH010000001">
    <property type="protein sequence ID" value="MBB4678798.1"/>
    <property type="molecule type" value="Genomic_DNA"/>
</dbReference>
<name>A0A7W7CFG3_9PSEU</name>
<keyword evidence="2" id="KW-1185">Reference proteome</keyword>
<comment type="caution">
    <text evidence="1">The sequence shown here is derived from an EMBL/GenBank/DDBJ whole genome shotgun (WGS) entry which is preliminary data.</text>
</comment>
<dbReference type="Proteomes" id="UP000533598">
    <property type="component" value="Unassembled WGS sequence"/>
</dbReference>
<gene>
    <name evidence="1" type="ORF">HNR67_004916</name>
</gene>
<protein>
    <submittedName>
        <fullName evidence="1">Uncharacterized protein</fullName>
    </submittedName>
</protein>
<evidence type="ECO:0000313" key="2">
    <source>
        <dbReference type="Proteomes" id="UP000533598"/>
    </source>
</evidence>
<accession>A0A7W7CFG3</accession>
<evidence type="ECO:0000313" key="1">
    <source>
        <dbReference type="EMBL" id="MBB4678798.1"/>
    </source>
</evidence>
<dbReference type="AlphaFoldDB" id="A0A7W7CFG3"/>
<reference evidence="1 2" key="1">
    <citation type="submission" date="2020-08" db="EMBL/GenBank/DDBJ databases">
        <title>Sequencing the genomes of 1000 actinobacteria strains.</title>
        <authorList>
            <person name="Klenk H.-P."/>
        </authorList>
    </citation>
    <scope>NUCLEOTIDE SEQUENCE [LARGE SCALE GENOMIC DNA]</scope>
    <source>
        <strain evidence="1 2">DSM 44230</strain>
    </source>
</reference>